<feature type="binding site" evidence="5">
    <location>
        <position position="154"/>
    </location>
    <ligand>
        <name>dimethylallyl phosphate</name>
        <dbReference type="ChEBI" id="CHEBI:88052"/>
    </ligand>
</feature>
<feature type="binding site" evidence="5">
    <location>
        <begin position="11"/>
        <end position="13"/>
    </location>
    <ligand>
        <name>FMN</name>
        <dbReference type="ChEBI" id="CHEBI:58210"/>
    </ligand>
</feature>
<evidence type="ECO:0000256" key="3">
    <source>
        <dbReference type="ARBA" id="ARBA00022643"/>
    </source>
</evidence>
<dbReference type="InterPro" id="IPR036551">
    <property type="entry name" value="Flavin_trans-like"/>
</dbReference>
<dbReference type="Pfam" id="PF02441">
    <property type="entry name" value="Flavoprotein"/>
    <property type="match status" value="1"/>
</dbReference>
<proteinExistence type="inferred from homology"/>
<evidence type="ECO:0000256" key="1">
    <source>
        <dbReference type="ARBA" id="ARBA00022602"/>
    </source>
</evidence>
<geneLocation type="plasmid" evidence="7">
    <name>1</name>
</geneLocation>
<dbReference type="PANTHER" id="PTHR43374:SF1">
    <property type="entry name" value="FLAVIN PRENYLTRANSFERASE PAD1, MITOCHONDRIAL"/>
    <property type="match status" value="1"/>
</dbReference>
<keyword evidence="7" id="KW-0456">Lyase</keyword>
<name>Q11MV7_CHESB</name>
<dbReference type="PANTHER" id="PTHR43374">
    <property type="entry name" value="FLAVIN PRENYLTRANSFERASE"/>
    <property type="match status" value="1"/>
</dbReference>
<dbReference type="NCBIfam" id="NF004685">
    <property type="entry name" value="PRK06029.1"/>
    <property type="match status" value="1"/>
</dbReference>
<evidence type="ECO:0000256" key="2">
    <source>
        <dbReference type="ARBA" id="ARBA00022630"/>
    </source>
</evidence>
<evidence type="ECO:0000313" key="7">
    <source>
        <dbReference type="EMBL" id="ABG61262.1"/>
    </source>
</evidence>
<feature type="binding site" evidence="5">
    <location>
        <position position="124"/>
    </location>
    <ligand>
        <name>FMN</name>
        <dbReference type="ChEBI" id="CHEBI:58210"/>
    </ligand>
</feature>
<keyword evidence="4 5" id="KW-0808">Transferase</keyword>
<dbReference type="NCBIfam" id="TIGR00421">
    <property type="entry name" value="ubiX_pad"/>
    <property type="match status" value="1"/>
</dbReference>
<comment type="similarity">
    <text evidence="5">Belongs to the UbiX/PAD1 family.</text>
</comment>
<keyword evidence="2 5" id="KW-0285">Flavoprotein</keyword>
<dbReference type="InterPro" id="IPR003382">
    <property type="entry name" value="Flavoprotein"/>
</dbReference>
<sequence length="192" mass="20201" precursor="true">MKKRLIVGVTGASGSILALETLRLLSNAGVETHLVVSQGAQATIAHELGAGGLARLKAAATRTHSHENLAAPIASGSFRTDGMIVVPCSMRSLAAMAHGLGDNLLTRAADVVLKEKRRLVLAPREAPLHEGHLSAMLTLARMGAIVAPPVPPFYVKMASVDELIRQIAARLVNWAGVDPGDELKRWGEGQVS</sequence>
<accession>Q11MV7</accession>
<feature type="domain" description="Flavoprotein" evidence="6">
    <location>
        <begin position="3"/>
        <end position="166"/>
    </location>
</feature>
<comment type="catalytic activity">
    <reaction evidence="5">
        <text>dimethylallyl phosphate + FMNH2 = prenylated FMNH2 + phosphate</text>
        <dbReference type="Rhea" id="RHEA:37743"/>
        <dbReference type="ChEBI" id="CHEBI:43474"/>
        <dbReference type="ChEBI" id="CHEBI:57618"/>
        <dbReference type="ChEBI" id="CHEBI:87467"/>
        <dbReference type="ChEBI" id="CHEBI:88052"/>
        <dbReference type="EC" id="2.5.1.129"/>
    </reaction>
</comment>
<keyword evidence="1 5" id="KW-0637">Prenyltransferase</keyword>
<dbReference type="EC" id="2.5.1.129" evidence="5"/>
<evidence type="ECO:0000256" key="5">
    <source>
        <dbReference type="HAMAP-Rule" id="MF_01984"/>
    </source>
</evidence>
<dbReference type="OrthoDB" id="9781577at2"/>
<protein>
    <recommendedName>
        <fullName evidence="5">Flavin prenyltransferase UbiX</fullName>
        <ecNumber evidence="5">2.5.1.129</ecNumber>
    </recommendedName>
</protein>
<feature type="binding site" evidence="5">
    <location>
        <position position="170"/>
    </location>
    <ligand>
        <name>dimethylallyl phosphate</name>
        <dbReference type="ChEBI" id="CHEBI:88052"/>
    </ligand>
</feature>
<dbReference type="Gene3D" id="3.40.50.1950">
    <property type="entry name" value="Flavin prenyltransferase-like"/>
    <property type="match status" value="1"/>
</dbReference>
<dbReference type="EMBL" id="CP000389">
    <property type="protein sequence ID" value="ABG61262.1"/>
    <property type="molecule type" value="Genomic_DNA"/>
</dbReference>
<dbReference type="HOGENOM" id="CLU_074522_0_1_5"/>
<dbReference type="SUPFAM" id="SSF52507">
    <property type="entry name" value="Homo-oligomeric flavin-containing Cys decarboxylases, HFCD"/>
    <property type="match status" value="1"/>
</dbReference>
<dbReference type="InterPro" id="IPR004507">
    <property type="entry name" value="UbiX-like"/>
</dbReference>
<evidence type="ECO:0000259" key="6">
    <source>
        <dbReference type="Pfam" id="PF02441"/>
    </source>
</evidence>
<organism evidence="7">
    <name type="scientific">Chelativorans sp. (strain BNC1)</name>
    <dbReference type="NCBI Taxonomy" id="266779"/>
    <lineage>
        <taxon>Bacteria</taxon>
        <taxon>Pseudomonadati</taxon>
        <taxon>Pseudomonadota</taxon>
        <taxon>Alphaproteobacteria</taxon>
        <taxon>Hyphomicrobiales</taxon>
        <taxon>Phyllobacteriaceae</taxon>
        <taxon>Chelativorans</taxon>
    </lineage>
</organism>
<feature type="binding site" evidence="5">
    <location>
        <position position="37"/>
    </location>
    <ligand>
        <name>FMN</name>
        <dbReference type="ChEBI" id="CHEBI:58210"/>
    </ligand>
</feature>
<comment type="caution">
    <text evidence="5">Lacks conserved residue(s) required for the propagation of feature annotation.</text>
</comment>
<keyword evidence="7" id="KW-0614">Plasmid</keyword>
<gene>
    <name evidence="5" type="primary">ubiX</name>
    <name evidence="7" type="ordered locus">Meso_4292</name>
</gene>
<dbReference type="AlphaFoldDB" id="Q11MV7"/>
<dbReference type="KEGG" id="mes:Meso_4292"/>
<dbReference type="GO" id="GO:0016831">
    <property type="term" value="F:carboxy-lyase activity"/>
    <property type="evidence" value="ECO:0007669"/>
    <property type="project" value="TreeGrafter"/>
</dbReference>
<feature type="binding site" evidence="5">
    <location>
        <begin position="89"/>
        <end position="92"/>
    </location>
    <ligand>
        <name>FMN</name>
        <dbReference type="ChEBI" id="CHEBI:58210"/>
    </ligand>
</feature>
<dbReference type="GO" id="GO:0106141">
    <property type="term" value="F:flavin prenyltransferase activity"/>
    <property type="evidence" value="ECO:0007669"/>
    <property type="project" value="UniProtKB-EC"/>
</dbReference>
<dbReference type="HAMAP" id="MF_01984">
    <property type="entry name" value="ubiX_pad"/>
    <property type="match status" value="1"/>
</dbReference>
<evidence type="ECO:0000256" key="4">
    <source>
        <dbReference type="ARBA" id="ARBA00022679"/>
    </source>
</evidence>
<comment type="function">
    <text evidence="5">Flavin prenyltransferase that catalyzes the synthesis of the prenylated FMN cofactor (prenyl-FMN) for 4-hydroxy-3-polyprenylbenzoic acid decarboxylase UbiD. The prenyltransferase is metal-independent and links a dimethylallyl moiety from dimethylallyl monophosphate (DMAP) to the flavin N5 and C6 atoms of FMN.</text>
</comment>
<reference evidence="7" key="1">
    <citation type="submission" date="2006-06" db="EMBL/GenBank/DDBJ databases">
        <title>Complete sequence of Plasmid 1 of Chelativorans sp. BNC1.</title>
        <authorList>
            <consortium name="US DOE Joint Genome Institute"/>
            <person name="Copeland A."/>
            <person name="Lucas S."/>
            <person name="Lapidus A."/>
            <person name="Barry K."/>
            <person name="Detter J.C."/>
            <person name="Glavina del Rio T."/>
            <person name="Hammon N."/>
            <person name="Israni S."/>
            <person name="Dalin E."/>
            <person name="Tice H."/>
            <person name="Pitluck S."/>
            <person name="Chertkov O."/>
            <person name="Brettin T."/>
            <person name="Bruce D."/>
            <person name="Han C."/>
            <person name="Tapia R."/>
            <person name="Gilna P."/>
            <person name="Schmutz J."/>
            <person name="Larimer F."/>
            <person name="Land M."/>
            <person name="Hauser L."/>
            <person name="Kyrpides N."/>
            <person name="Mikhailova N."/>
            <person name="Richardson P."/>
        </authorList>
    </citation>
    <scope>NUCLEOTIDE SEQUENCE</scope>
    <source>
        <strain evidence="7">BNC1</strain>
        <plasmid evidence="7">1</plasmid>
    </source>
</reference>
<keyword evidence="3 5" id="KW-0288">FMN</keyword>